<keyword evidence="1" id="KW-0472">Membrane</keyword>
<evidence type="ECO:0008006" key="4">
    <source>
        <dbReference type="Google" id="ProtNLM"/>
    </source>
</evidence>
<name>A0A0A7LIG0_9ARCH</name>
<dbReference type="EMBL" id="CP010070">
    <property type="protein sequence ID" value="AIZ57296.1"/>
    <property type="molecule type" value="Genomic_DNA"/>
</dbReference>
<organism evidence="2 3">
    <name type="scientific">Candidatus Methanoplasma termitum</name>
    <dbReference type="NCBI Taxonomy" id="1577791"/>
    <lineage>
        <taxon>Archaea</taxon>
        <taxon>Methanobacteriati</taxon>
        <taxon>Thermoplasmatota</taxon>
        <taxon>Thermoplasmata</taxon>
        <taxon>Methanomassiliicoccales</taxon>
        <taxon>Methanomassiliicoccaceae</taxon>
        <taxon>Candidatus Methanoplasma</taxon>
    </lineage>
</organism>
<evidence type="ECO:0000256" key="1">
    <source>
        <dbReference type="SAM" id="Phobius"/>
    </source>
</evidence>
<evidence type="ECO:0000313" key="3">
    <source>
        <dbReference type="Proteomes" id="UP000030787"/>
    </source>
</evidence>
<keyword evidence="1" id="KW-0812">Transmembrane</keyword>
<dbReference type="STRING" id="1577791.Mpt1_c14400"/>
<dbReference type="GeneID" id="24819097"/>
<feature type="transmembrane region" description="Helical" evidence="1">
    <location>
        <begin position="492"/>
        <end position="515"/>
    </location>
</feature>
<sequence length="520" mass="53179">MMKKPLKALSLMLVAAAVLILLFGVPTTISNGADDAIVIDTPSKWADLGTTITLENNKELFIYPAAGSPAFPTVIQIAANANVKINSFSQLIENLRIAEGADTAAHTVRLSNLTITASGGVGYLHNMGVIELIGDNLINGNGNIALYSAAPGSVLTITSSNGGTLIANGVDQTGIHAMELSIEGNADVSAETSGSAKDALVLDGPTLRLSVAENAKLTATGSEWRGIFFNITTIHSVECKGTIIASGKAYGIVSLGNMSITGSGTIIASGSTGISTNQMAVSETNIVANGTAQYGIYLATPTDIILSNSAKINATGANGAMMTFGAKGFTMSLGTTVTLKNSLAAWEVHPFTMGSSGNQWVLSGNASFGSSQTPESSPATIEISPSGRGTVVLASVPGIDGPTTMTLTEGYAAASSGVFTLTGTPTPTVTTTGDEKITWNADTKKLNIAAGLAAGSYEVVLKASNGATPDATVTFTLTVTEPVVNDSSGTSIWLWISIVVVIIIVVGYVLFNFVLKKKGV</sequence>
<dbReference type="KEGG" id="mear:Mpt1_c14400"/>
<keyword evidence="3" id="KW-1185">Reference proteome</keyword>
<dbReference type="Proteomes" id="UP000030787">
    <property type="component" value="Chromosome"/>
</dbReference>
<gene>
    <name evidence="2" type="ORF">Mpt1_c14400</name>
</gene>
<accession>A0A0A7LIG0</accession>
<reference evidence="2 3" key="1">
    <citation type="journal article" date="2014" name="Appl. Environ. Microbiol.">
        <title>Comparative Genome Analysis of 'Candidatus Methanoplasma termitum' Indicates a New Mode of Energy Metabolism in the Seventh Order of Methanogens.</title>
        <authorList>
            <person name="Lang K."/>
            <person name="Schuldes J."/>
            <person name="Klingl A."/>
            <person name="Poehlein A."/>
            <person name="Daniel R."/>
            <person name="Brune A."/>
        </authorList>
    </citation>
    <scope>NUCLEOTIDE SEQUENCE [LARGE SCALE GENOMIC DNA]</scope>
    <source>
        <strain evidence="3">Mpt1</strain>
    </source>
</reference>
<dbReference type="RefSeq" id="WP_048113486.1">
    <property type="nucleotide sequence ID" value="NZ_CP010070.1"/>
</dbReference>
<protein>
    <recommendedName>
        <fullName evidence="4">Right handed beta helix domain-containing protein</fullName>
    </recommendedName>
</protein>
<evidence type="ECO:0000313" key="2">
    <source>
        <dbReference type="EMBL" id="AIZ57296.1"/>
    </source>
</evidence>
<keyword evidence="1" id="KW-1133">Transmembrane helix</keyword>
<dbReference type="AlphaFoldDB" id="A0A0A7LIG0"/>
<dbReference type="HOGENOM" id="CLU_523395_0_0_2"/>
<proteinExistence type="predicted"/>